<accession>N1PE49</accession>
<dbReference type="SMART" id="SM00066">
    <property type="entry name" value="GAL4"/>
    <property type="match status" value="1"/>
</dbReference>
<evidence type="ECO:0000313" key="13">
    <source>
        <dbReference type="Proteomes" id="UP000016933"/>
    </source>
</evidence>
<keyword evidence="3 8" id="KW-0863">Zinc-finger</keyword>
<dbReference type="GO" id="GO:0008270">
    <property type="term" value="F:zinc ion binding"/>
    <property type="evidence" value="ECO:0007669"/>
    <property type="project" value="UniProtKB-KW"/>
</dbReference>
<dbReference type="OrthoDB" id="40579at2759"/>
<dbReference type="Proteomes" id="UP000016933">
    <property type="component" value="Unassembled WGS sequence"/>
</dbReference>
<dbReference type="PROSITE" id="PS50048">
    <property type="entry name" value="ZN2_CY6_FUNGAL_2"/>
    <property type="match status" value="1"/>
</dbReference>
<reference evidence="12 13" key="2">
    <citation type="journal article" date="2012" name="PLoS Pathog.">
        <title>Diverse lifestyles and strategies of plant pathogenesis encoded in the genomes of eighteen Dothideomycetes fungi.</title>
        <authorList>
            <person name="Ohm R.A."/>
            <person name="Feau N."/>
            <person name="Henrissat B."/>
            <person name="Schoch C.L."/>
            <person name="Horwitz B.A."/>
            <person name="Barry K.W."/>
            <person name="Condon B.J."/>
            <person name="Copeland A.C."/>
            <person name="Dhillon B."/>
            <person name="Glaser F."/>
            <person name="Hesse C.N."/>
            <person name="Kosti I."/>
            <person name="LaButti K."/>
            <person name="Lindquist E.A."/>
            <person name="Lucas S."/>
            <person name="Salamov A.A."/>
            <person name="Bradshaw R.E."/>
            <person name="Ciuffetti L."/>
            <person name="Hamelin R.C."/>
            <person name="Kema G.H.J."/>
            <person name="Lawrence C."/>
            <person name="Scott J.A."/>
            <person name="Spatafora J.W."/>
            <person name="Turgeon B.G."/>
            <person name="de Wit P.J.G.M."/>
            <person name="Zhong S."/>
            <person name="Goodwin S.B."/>
            <person name="Grigoriev I.V."/>
        </authorList>
    </citation>
    <scope>NUCLEOTIDE SEQUENCE [LARGE SCALE GENOMIC DNA]</scope>
    <source>
        <strain evidence="13">NZE10 / CBS 128990</strain>
    </source>
</reference>
<dbReference type="PANTHER" id="PTHR47660">
    <property type="entry name" value="TRANSCRIPTION FACTOR WITH C2H2 AND ZN(2)-CYS(6) DNA BINDING DOMAIN (EUROFUNG)-RELATED-RELATED"/>
    <property type="match status" value="1"/>
</dbReference>
<evidence type="ECO:0000313" key="12">
    <source>
        <dbReference type="EMBL" id="EME40627.1"/>
    </source>
</evidence>
<dbReference type="SUPFAM" id="SSF57667">
    <property type="entry name" value="beta-beta-alpha zinc fingers"/>
    <property type="match status" value="1"/>
</dbReference>
<dbReference type="GO" id="GO:0000981">
    <property type="term" value="F:DNA-binding transcription factor activity, RNA polymerase II-specific"/>
    <property type="evidence" value="ECO:0007669"/>
    <property type="project" value="InterPro"/>
</dbReference>
<dbReference type="SMART" id="SM00355">
    <property type="entry name" value="ZnF_C2H2"/>
    <property type="match status" value="2"/>
</dbReference>
<dbReference type="Gene3D" id="3.30.160.60">
    <property type="entry name" value="Classic Zinc Finger"/>
    <property type="match status" value="2"/>
</dbReference>
<protein>
    <submittedName>
        <fullName evidence="12">Uncharacterized protein</fullName>
    </submittedName>
</protein>
<dbReference type="InterPro" id="IPR001138">
    <property type="entry name" value="Zn2Cys6_DnaBD"/>
</dbReference>
<dbReference type="Pfam" id="PF04082">
    <property type="entry name" value="Fungal_trans"/>
    <property type="match status" value="1"/>
</dbReference>
<dbReference type="InterPro" id="IPR007219">
    <property type="entry name" value="XnlR_reg_dom"/>
</dbReference>
<dbReference type="Pfam" id="PF00096">
    <property type="entry name" value="zf-C2H2"/>
    <property type="match status" value="2"/>
</dbReference>
<sequence length="935" mass="102583">MATSADGSDPSATPSAAGNGANPFVCNVCQKTYGRIDHLARHFRSHTNEKPFKCLDCGKTFARADLLKRHATLHTSTETSGKKRKIRASQACTQCATIKVKCDQEKPCKRCKTKGLDCRVDCGSGHAVTQAEDHVSPTGSYAGSPSYLAGSRQSTGYVPTPPRAHGVTPMQQPSAPGVGQPEPMLEDPSLTDFLHNVLHPGQSAQPPNHSRPETTWNGNFVPRDLMDFSQDLSMDFNDLDTVLAGGWDGWLDPALMPSGIDKPTNSSDISTPSIEDSINLGSQAYSRSAWKWVPNKERGDNDNALTAVLVDGHRSRTAPRPQQPPLTQPLDLADRDRIVALLLSGCEKSNFQRIVSLFPGTKVLDIFLNDSLSTMEHSIDSWIHIPTLQPAQSIPELLTLMIAHGAVLSTSSQAQKFGYALQEKGRLSLPDMFERDHSMTRSLQALQACAICLDVGTWSGNKRTMELAECAAMPLVTMIRRSGGFRRSRGTASGPSRDDTDATLQRKWRKWIEAESFKRLAYHVFLYSVQVSCGFQTPPLLSYAEISLELPAPQALWRARSAEEWRDQYFAHGLGAPLPTFVSSMSGPQTMGNASGKIDLELSLYLVLMSHWCLAWEYTQLSSANKAQSSADMQWAGTLLATSKCQELRRLLDSFYVVIEQWNVFVPKEVHMFSQLLRMNLCVAFEDLQLLAGKEGEDEARRVYPSLKQWYRSPECREAIWHAGQVLRAARRPAGRSPNAAHSPTPDVPWLRDFNAVALYHAGLALWAYGLLSRAIYFEQNYSSGQHGHAVDRTPVLDYDGSPVRIDGDDEELSAIERHRFIAMNKGRAVISAISPWSQEAQARIPGHGASASSIIGVVAARGPAQEPAHGRPDTVPLDDPKVVMEVVMHALTPSSQPPLSSARGSPQVAGPQRPAMVENLIQLMRDLGEAASAV</sequence>
<proteinExistence type="predicted"/>
<keyword evidence="2" id="KW-0677">Repeat</keyword>
<evidence type="ECO:0000259" key="11">
    <source>
        <dbReference type="PROSITE" id="PS50157"/>
    </source>
</evidence>
<evidence type="ECO:0000256" key="5">
    <source>
        <dbReference type="ARBA" id="ARBA00023015"/>
    </source>
</evidence>
<evidence type="ECO:0000256" key="2">
    <source>
        <dbReference type="ARBA" id="ARBA00022737"/>
    </source>
</evidence>
<keyword evidence="13" id="KW-1185">Reference proteome</keyword>
<gene>
    <name evidence="12" type="ORF">DOTSEDRAFT_82229</name>
</gene>
<evidence type="ECO:0000256" key="9">
    <source>
        <dbReference type="SAM" id="MobiDB-lite"/>
    </source>
</evidence>
<dbReference type="FunFam" id="3.30.160.60:FF:000358">
    <property type="entry name" value="zinc finger protein 24"/>
    <property type="match status" value="1"/>
</dbReference>
<dbReference type="PROSITE" id="PS50157">
    <property type="entry name" value="ZINC_FINGER_C2H2_2"/>
    <property type="match status" value="2"/>
</dbReference>
<dbReference type="Gene3D" id="4.10.240.10">
    <property type="entry name" value="Zn(2)-C6 fungal-type DNA-binding domain"/>
    <property type="match status" value="1"/>
</dbReference>
<feature type="domain" description="Zn(2)-C6 fungal-type" evidence="10">
    <location>
        <begin position="91"/>
        <end position="120"/>
    </location>
</feature>
<dbReference type="InterPro" id="IPR036236">
    <property type="entry name" value="Znf_C2H2_sf"/>
</dbReference>
<evidence type="ECO:0000259" key="10">
    <source>
        <dbReference type="PROSITE" id="PS50048"/>
    </source>
</evidence>
<keyword evidence="6" id="KW-0804">Transcription</keyword>
<dbReference type="InterPro" id="IPR036864">
    <property type="entry name" value="Zn2-C6_fun-type_DNA-bd_sf"/>
</dbReference>
<evidence type="ECO:0000256" key="6">
    <source>
        <dbReference type="ARBA" id="ARBA00023163"/>
    </source>
</evidence>
<dbReference type="Pfam" id="PF00172">
    <property type="entry name" value="Zn_clus"/>
    <property type="match status" value="1"/>
</dbReference>
<dbReference type="PROSITE" id="PS00463">
    <property type="entry name" value="ZN2_CY6_FUNGAL_1"/>
    <property type="match status" value="1"/>
</dbReference>
<dbReference type="PANTHER" id="PTHR47660:SF2">
    <property type="entry name" value="TRANSCRIPTION FACTOR WITH C2H2 AND ZN(2)-CYS(6) DNA BINDING DOMAIN (EUROFUNG)"/>
    <property type="match status" value="1"/>
</dbReference>
<dbReference type="PROSITE" id="PS00028">
    <property type="entry name" value="ZINC_FINGER_C2H2_1"/>
    <property type="match status" value="2"/>
</dbReference>
<evidence type="ECO:0000256" key="4">
    <source>
        <dbReference type="ARBA" id="ARBA00022833"/>
    </source>
</evidence>
<evidence type="ECO:0000256" key="7">
    <source>
        <dbReference type="ARBA" id="ARBA00023242"/>
    </source>
</evidence>
<dbReference type="FunFam" id="3.30.160.60:FF:000065">
    <property type="entry name" value="B-cell CLL/lymphoma 6, member B"/>
    <property type="match status" value="1"/>
</dbReference>
<evidence type="ECO:0000256" key="3">
    <source>
        <dbReference type="ARBA" id="ARBA00022771"/>
    </source>
</evidence>
<dbReference type="AlphaFoldDB" id="N1PE49"/>
<feature type="domain" description="C2H2-type" evidence="11">
    <location>
        <begin position="24"/>
        <end position="51"/>
    </location>
</feature>
<keyword evidence="5" id="KW-0805">Transcription regulation</keyword>
<dbReference type="CDD" id="cd00067">
    <property type="entry name" value="GAL4"/>
    <property type="match status" value="1"/>
</dbReference>
<dbReference type="OMA" id="ITMMRYR"/>
<evidence type="ECO:0000256" key="1">
    <source>
        <dbReference type="ARBA" id="ARBA00022723"/>
    </source>
</evidence>
<name>N1PE49_DOTSN</name>
<feature type="region of interest" description="Disordered" evidence="9">
    <location>
        <begin position="134"/>
        <end position="188"/>
    </location>
</feature>
<dbReference type="InterPro" id="IPR013087">
    <property type="entry name" value="Znf_C2H2_type"/>
</dbReference>
<organism evidence="12 13">
    <name type="scientific">Dothistroma septosporum (strain NZE10 / CBS 128990)</name>
    <name type="common">Red band needle blight fungus</name>
    <name type="synonym">Mycosphaerella pini</name>
    <dbReference type="NCBI Taxonomy" id="675120"/>
    <lineage>
        <taxon>Eukaryota</taxon>
        <taxon>Fungi</taxon>
        <taxon>Dikarya</taxon>
        <taxon>Ascomycota</taxon>
        <taxon>Pezizomycotina</taxon>
        <taxon>Dothideomycetes</taxon>
        <taxon>Dothideomycetidae</taxon>
        <taxon>Mycosphaerellales</taxon>
        <taxon>Mycosphaerellaceae</taxon>
        <taxon>Dothistroma</taxon>
    </lineage>
</organism>
<keyword evidence="4" id="KW-0862">Zinc</keyword>
<evidence type="ECO:0000256" key="8">
    <source>
        <dbReference type="PROSITE-ProRule" id="PRU00042"/>
    </source>
</evidence>
<reference evidence="13" key="1">
    <citation type="journal article" date="2012" name="PLoS Genet.">
        <title>The genomes of the fungal plant pathogens Cladosporium fulvum and Dothistroma septosporum reveal adaptation to different hosts and lifestyles but also signatures of common ancestry.</title>
        <authorList>
            <person name="de Wit P.J.G.M."/>
            <person name="van der Burgt A."/>
            <person name="Oekmen B."/>
            <person name="Stergiopoulos I."/>
            <person name="Abd-Elsalam K.A."/>
            <person name="Aerts A.L."/>
            <person name="Bahkali A.H."/>
            <person name="Beenen H.G."/>
            <person name="Chettri P."/>
            <person name="Cox M.P."/>
            <person name="Datema E."/>
            <person name="de Vries R.P."/>
            <person name="Dhillon B."/>
            <person name="Ganley A.R."/>
            <person name="Griffiths S.A."/>
            <person name="Guo Y."/>
            <person name="Hamelin R.C."/>
            <person name="Henrissat B."/>
            <person name="Kabir M.S."/>
            <person name="Jashni M.K."/>
            <person name="Kema G."/>
            <person name="Klaubauf S."/>
            <person name="Lapidus A."/>
            <person name="Levasseur A."/>
            <person name="Lindquist E."/>
            <person name="Mehrabi R."/>
            <person name="Ohm R.A."/>
            <person name="Owen T.J."/>
            <person name="Salamov A."/>
            <person name="Schwelm A."/>
            <person name="Schijlen E."/>
            <person name="Sun H."/>
            <person name="van den Burg H.A."/>
            <person name="van Ham R.C.H.J."/>
            <person name="Zhang S."/>
            <person name="Goodwin S.B."/>
            <person name="Grigoriev I.V."/>
            <person name="Collemare J."/>
            <person name="Bradshaw R.E."/>
        </authorList>
    </citation>
    <scope>NUCLEOTIDE SEQUENCE [LARGE SCALE GENOMIC DNA]</scope>
    <source>
        <strain evidence="13">NZE10 / CBS 128990</strain>
    </source>
</reference>
<dbReference type="SUPFAM" id="SSF57701">
    <property type="entry name" value="Zn2/Cys6 DNA-binding domain"/>
    <property type="match status" value="1"/>
</dbReference>
<keyword evidence="7" id="KW-0539">Nucleus</keyword>
<dbReference type="EMBL" id="KB446543">
    <property type="protein sequence ID" value="EME40627.1"/>
    <property type="molecule type" value="Genomic_DNA"/>
</dbReference>
<dbReference type="eggNOG" id="KOG1721">
    <property type="taxonomic scope" value="Eukaryota"/>
</dbReference>
<dbReference type="HOGENOM" id="CLU_003487_0_1_1"/>
<dbReference type="GO" id="GO:0006351">
    <property type="term" value="P:DNA-templated transcription"/>
    <property type="evidence" value="ECO:0007669"/>
    <property type="project" value="InterPro"/>
</dbReference>
<dbReference type="GO" id="GO:0003677">
    <property type="term" value="F:DNA binding"/>
    <property type="evidence" value="ECO:0007669"/>
    <property type="project" value="InterPro"/>
</dbReference>
<feature type="domain" description="C2H2-type" evidence="11">
    <location>
        <begin position="52"/>
        <end position="79"/>
    </location>
</feature>
<dbReference type="STRING" id="675120.N1PE49"/>
<keyword evidence="1" id="KW-0479">Metal-binding</keyword>